<dbReference type="EMBL" id="HBUE01119632">
    <property type="protein sequence ID" value="CAG6491797.1"/>
    <property type="molecule type" value="Transcribed_RNA"/>
</dbReference>
<sequence length="109" mass="12261">MMRPTSTSTARTRAGKCTRRTTRSSTTATSTKPCRRRSSAKRSKASSSRGHDEPRVPTPATKKKSHGNFHVHTNSHKHTHTLQFLTTTLDGLFTFVVYNYPLTKQSKSR</sequence>
<proteinExistence type="predicted"/>
<feature type="compositionally biased region" description="Low complexity" evidence="1">
    <location>
        <begin position="1"/>
        <end position="12"/>
    </location>
</feature>
<feature type="compositionally biased region" description="Basic residues" evidence="1">
    <location>
        <begin position="13"/>
        <end position="22"/>
    </location>
</feature>
<protein>
    <submittedName>
        <fullName evidence="2">(northern house mosquito) hypothetical protein</fullName>
    </submittedName>
</protein>
<feature type="region of interest" description="Disordered" evidence="1">
    <location>
        <begin position="1"/>
        <end position="79"/>
    </location>
</feature>
<reference evidence="2" key="1">
    <citation type="submission" date="2021-05" db="EMBL/GenBank/DDBJ databases">
        <authorList>
            <person name="Alioto T."/>
            <person name="Alioto T."/>
            <person name="Gomez Garrido J."/>
        </authorList>
    </citation>
    <scope>NUCLEOTIDE SEQUENCE</scope>
</reference>
<name>A0A8D8CIK7_CULPI</name>
<dbReference type="AlphaFoldDB" id="A0A8D8CIK7"/>
<feature type="compositionally biased region" description="Basic residues" evidence="1">
    <location>
        <begin position="33"/>
        <end position="44"/>
    </location>
</feature>
<evidence type="ECO:0000313" key="2">
    <source>
        <dbReference type="EMBL" id="CAG6491797.1"/>
    </source>
</evidence>
<organism evidence="2">
    <name type="scientific">Culex pipiens</name>
    <name type="common">House mosquito</name>
    <dbReference type="NCBI Taxonomy" id="7175"/>
    <lineage>
        <taxon>Eukaryota</taxon>
        <taxon>Metazoa</taxon>
        <taxon>Ecdysozoa</taxon>
        <taxon>Arthropoda</taxon>
        <taxon>Hexapoda</taxon>
        <taxon>Insecta</taxon>
        <taxon>Pterygota</taxon>
        <taxon>Neoptera</taxon>
        <taxon>Endopterygota</taxon>
        <taxon>Diptera</taxon>
        <taxon>Nematocera</taxon>
        <taxon>Culicoidea</taxon>
        <taxon>Culicidae</taxon>
        <taxon>Culicinae</taxon>
        <taxon>Culicini</taxon>
        <taxon>Culex</taxon>
        <taxon>Culex</taxon>
    </lineage>
</organism>
<evidence type="ECO:0000256" key="1">
    <source>
        <dbReference type="SAM" id="MobiDB-lite"/>
    </source>
</evidence>
<accession>A0A8D8CIK7</accession>
<feature type="compositionally biased region" description="Basic residues" evidence="1">
    <location>
        <begin position="61"/>
        <end position="79"/>
    </location>
</feature>